<accession>A0AAE0N1D7</accession>
<dbReference type="Proteomes" id="UP001285441">
    <property type="component" value="Unassembled WGS sequence"/>
</dbReference>
<gene>
    <name evidence="2" type="ORF">B0H63DRAFT_93071</name>
</gene>
<keyword evidence="1" id="KW-0732">Signal</keyword>
<name>A0AAE0N1D7_9PEZI</name>
<dbReference type="AlphaFoldDB" id="A0AAE0N1D7"/>
<reference evidence="2" key="1">
    <citation type="journal article" date="2023" name="Mol. Phylogenet. Evol.">
        <title>Genome-scale phylogeny and comparative genomics of the fungal order Sordariales.</title>
        <authorList>
            <person name="Hensen N."/>
            <person name="Bonometti L."/>
            <person name="Westerberg I."/>
            <person name="Brannstrom I.O."/>
            <person name="Guillou S."/>
            <person name="Cros-Aarteil S."/>
            <person name="Calhoun S."/>
            <person name="Haridas S."/>
            <person name="Kuo A."/>
            <person name="Mondo S."/>
            <person name="Pangilinan J."/>
            <person name="Riley R."/>
            <person name="LaButti K."/>
            <person name="Andreopoulos B."/>
            <person name="Lipzen A."/>
            <person name="Chen C."/>
            <person name="Yan M."/>
            <person name="Daum C."/>
            <person name="Ng V."/>
            <person name="Clum A."/>
            <person name="Steindorff A."/>
            <person name="Ohm R.A."/>
            <person name="Martin F."/>
            <person name="Silar P."/>
            <person name="Natvig D.O."/>
            <person name="Lalanne C."/>
            <person name="Gautier V."/>
            <person name="Ament-Velasquez S.L."/>
            <person name="Kruys A."/>
            <person name="Hutchinson M.I."/>
            <person name="Powell A.J."/>
            <person name="Barry K."/>
            <person name="Miller A.N."/>
            <person name="Grigoriev I.V."/>
            <person name="Debuchy R."/>
            <person name="Gladieux P."/>
            <person name="Hiltunen Thoren M."/>
            <person name="Johannesson H."/>
        </authorList>
    </citation>
    <scope>NUCLEOTIDE SEQUENCE</scope>
    <source>
        <strain evidence="2">CBS 232.78</strain>
    </source>
</reference>
<reference evidence="2" key="2">
    <citation type="submission" date="2023-06" db="EMBL/GenBank/DDBJ databases">
        <authorList>
            <consortium name="Lawrence Berkeley National Laboratory"/>
            <person name="Haridas S."/>
            <person name="Hensen N."/>
            <person name="Bonometti L."/>
            <person name="Westerberg I."/>
            <person name="Brannstrom I.O."/>
            <person name="Guillou S."/>
            <person name="Cros-Aarteil S."/>
            <person name="Calhoun S."/>
            <person name="Kuo A."/>
            <person name="Mondo S."/>
            <person name="Pangilinan J."/>
            <person name="Riley R."/>
            <person name="LaButti K."/>
            <person name="Andreopoulos B."/>
            <person name="Lipzen A."/>
            <person name="Chen C."/>
            <person name="Yanf M."/>
            <person name="Daum C."/>
            <person name="Ng V."/>
            <person name="Clum A."/>
            <person name="Steindorff A."/>
            <person name="Ohm R."/>
            <person name="Martin F."/>
            <person name="Silar P."/>
            <person name="Natvig D."/>
            <person name="Lalanne C."/>
            <person name="Gautier V."/>
            <person name="Ament-velasquez S.L."/>
            <person name="Kruys A."/>
            <person name="Hutchinson M.I."/>
            <person name="Powell A.J."/>
            <person name="Barry K."/>
            <person name="Miller A.N."/>
            <person name="Grigoriev I.V."/>
            <person name="Debuchy R."/>
            <person name="Gladieux P."/>
            <person name="Thoren M.H."/>
            <person name="Johannesson H."/>
        </authorList>
    </citation>
    <scope>NUCLEOTIDE SEQUENCE</scope>
    <source>
        <strain evidence="2">CBS 232.78</strain>
    </source>
</reference>
<protein>
    <recommendedName>
        <fullName evidence="4">Secreted protein</fullName>
    </recommendedName>
</protein>
<evidence type="ECO:0000313" key="3">
    <source>
        <dbReference type="Proteomes" id="UP001285441"/>
    </source>
</evidence>
<proteinExistence type="predicted"/>
<comment type="caution">
    <text evidence="2">The sequence shown here is derived from an EMBL/GenBank/DDBJ whole genome shotgun (WGS) entry which is preliminary data.</text>
</comment>
<feature type="signal peptide" evidence="1">
    <location>
        <begin position="1"/>
        <end position="20"/>
    </location>
</feature>
<evidence type="ECO:0000313" key="2">
    <source>
        <dbReference type="EMBL" id="KAK3366568.1"/>
    </source>
</evidence>
<organism evidence="2 3">
    <name type="scientific">Podospora didyma</name>
    <dbReference type="NCBI Taxonomy" id="330526"/>
    <lineage>
        <taxon>Eukaryota</taxon>
        <taxon>Fungi</taxon>
        <taxon>Dikarya</taxon>
        <taxon>Ascomycota</taxon>
        <taxon>Pezizomycotina</taxon>
        <taxon>Sordariomycetes</taxon>
        <taxon>Sordariomycetidae</taxon>
        <taxon>Sordariales</taxon>
        <taxon>Podosporaceae</taxon>
        <taxon>Podospora</taxon>
    </lineage>
</organism>
<evidence type="ECO:0000256" key="1">
    <source>
        <dbReference type="SAM" id="SignalP"/>
    </source>
</evidence>
<sequence length="165" mass="18298">MLAIFGGAAASLAAFKLVGSMTCLQDGSDVLKGGRVWMTALSTQATRLDSSLQPPSKVSWLLKQTIQFLAPTRLSLIWSGLFRLWKGILRSQPARLAETHSMLRVRFRYDGAKSSTSIRCACYRWRISKSGLASCITGKPRWRPRWSGRVPLCLTGVKCFFGPKT</sequence>
<keyword evidence="3" id="KW-1185">Reference proteome</keyword>
<feature type="chain" id="PRO_5041959622" description="Secreted protein" evidence="1">
    <location>
        <begin position="21"/>
        <end position="165"/>
    </location>
</feature>
<evidence type="ECO:0008006" key="4">
    <source>
        <dbReference type="Google" id="ProtNLM"/>
    </source>
</evidence>
<dbReference type="EMBL" id="JAULSW010000012">
    <property type="protein sequence ID" value="KAK3366568.1"/>
    <property type="molecule type" value="Genomic_DNA"/>
</dbReference>